<reference evidence="1" key="1">
    <citation type="submission" date="2022-01" db="EMBL/GenBank/DDBJ databases">
        <authorList>
            <person name="King R."/>
        </authorList>
    </citation>
    <scope>NUCLEOTIDE SEQUENCE</scope>
</reference>
<accession>A0A9P0HS88</accession>
<dbReference type="Proteomes" id="UP001152798">
    <property type="component" value="Chromosome 7"/>
</dbReference>
<name>A0A9P0HS88_NEZVI</name>
<gene>
    <name evidence="1" type="ORF">NEZAVI_LOCUS15072</name>
</gene>
<protein>
    <submittedName>
        <fullName evidence="1">Uncharacterized protein</fullName>
    </submittedName>
</protein>
<dbReference type="EMBL" id="OV725083">
    <property type="protein sequence ID" value="CAH1407339.1"/>
    <property type="molecule type" value="Genomic_DNA"/>
</dbReference>
<dbReference type="AlphaFoldDB" id="A0A9P0HS88"/>
<keyword evidence="2" id="KW-1185">Reference proteome</keyword>
<organism evidence="1 2">
    <name type="scientific">Nezara viridula</name>
    <name type="common">Southern green stink bug</name>
    <name type="synonym">Cimex viridulus</name>
    <dbReference type="NCBI Taxonomy" id="85310"/>
    <lineage>
        <taxon>Eukaryota</taxon>
        <taxon>Metazoa</taxon>
        <taxon>Ecdysozoa</taxon>
        <taxon>Arthropoda</taxon>
        <taxon>Hexapoda</taxon>
        <taxon>Insecta</taxon>
        <taxon>Pterygota</taxon>
        <taxon>Neoptera</taxon>
        <taxon>Paraneoptera</taxon>
        <taxon>Hemiptera</taxon>
        <taxon>Heteroptera</taxon>
        <taxon>Panheteroptera</taxon>
        <taxon>Pentatomomorpha</taxon>
        <taxon>Pentatomoidea</taxon>
        <taxon>Pentatomidae</taxon>
        <taxon>Pentatominae</taxon>
        <taxon>Nezara</taxon>
    </lineage>
</organism>
<evidence type="ECO:0000313" key="1">
    <source>
        <dbReference type="EMBL" id="CAH1407339.1"/>
    </source>
</evidence>
<proteinExistence type="predicted"/>
<sequence length="71" mass="8037">MGPDHVNRSRSVAIDPTPQTRRKLKLPRLFCQLVIASCNRLLVTASKLEVPLTGKFLMVMDDHWGSTGNYR</sequence>
<evidence type="ECO:0000313" key="2">
    <source>
        <dbReference type="Proteomes" id="UP001152798"/>
    </source>
</evidence>